<proteinExistence type="predicted"/>
<dbReference type="PRINTS" id="PR01083">
    <property type="entry name" value="LYMPHSPCIFIC"/>
</dbReference>
<evidence type="ECO:0000313" key="2">
    <source>
        <dbReference type="Proteomes" id="UP000261380"/>
    </source>
</evidence>
<keyword evidence="2" id="KW-1185">Reference proteome</keyword>
<dbReference type="Proteomes" id="UP000261380">
    <property type="component" value="Unplaced"/>
</dbReference>
<dbReference type="GO" id="GO:0007165">
    <property type="term" value="P:signal transduction"/>
    <property type="evidence" value="ECO:0007669"/>
    <property type="project" value="InterPro"/>
</dbReference>
<dbReference type="GO" id="GO:0003779">
    <property type="term" value="F:actin binding"/>
    <property type="evidence" value="ECO:0007669"/>
    <property type="project" value="InterPro"/>
</dbReference>
<protein>
    <submittedName>
        <fullName evidence="1">Uncharacterized protein</fullName>
    </submittedName>
</protein>
<accession>A0A3B5L7F6</accession>
<organism evidence="1 2">
    <name type="scientific">Xiphophorus couchianus</name>
    <name type="common">Monterrey platyfish</name>
    <dbReference type="NCBI Taxonomy" id="32473"/>
    <lineage>
        <taxon>Eukaryota</taxon>
        <taxon>Metazoa</taxon>
        <taxon>Chordata</taxon>
        <taxon>Craniata</taxon>
        <taxon>Vertebrata</taxon>
        <taxon>Euteleostomi</taxon>
        <taxon>Actinopterygii</taxon>
        <taxon>Neopterygii</taxon>
        <taxon>Teleostei</taxon>
        <taxon>Neoteleostei</taxon>
        <taxon>Acanthomorphata</taxon>
        <taxon>Ovalentaria</taxon>
        <taxon>Atherinomorphae</taxon>
        <taxon>Cyprinodontiformes</taxon>
        <taxon>Poeciliidae</taxon>
        <taxon>Poeciliinae</taxon>
        <taxon>Xiphophorus</taxon>
    </lineage>
</organism>
<evidence type="ECO:0000313" key="1">
    <source>
        <dbReference type="Ensembl" id="ENSXCOP00000006370.1"/>
    </source>
</evidence>
<reference evidence="1" key="2">
    <citation type="submission" date="2025-09" db="UniProtKB">
        <authorList>
            <consortium name="Ensembl"/>
        </authorList>
    </citation>
    <scope>IDENTIFICATION</scope>
</reference>
<name>A0A3B5L7F6_9TELE</name>
<dbReference type="AlphaFoldDB" id="A0A3B5L7F6"/>
<dbReference type="InterPro" id="IPR002211">
    <property type="entry name" value="Lymphspecific"/>
</dbReference>
<dbReference type="GeneTree" id="ENSGT00940000180774"/>
<sequence>LLVCCPSFSSASGCVLQDVRSGDVLQKKNMWEIYGDPPGRTEPKPAPHGKKHTFIVTGHGKYEKISVDECGDLSQNAGRTFITNRTTQQT</sequence>
<dbReference type="Ensembl" id="ENSXCOT00000006449.1">
    <property type="protein sequence ID" value="ENSXCOP00000006370.1"/>
    <property type="gene ID" value="ENSXCOG00000004925.1"/>
</dbReference>
<reference evidence="1" key="1">
    <citation type="submission" date="2025-08" db="UniProtKB">
        <authorList>
            <consortium name="Ensembl"/>
        </authorList>
    </citation>
    <scope>IDENTIFICATION</scope>
</reference>